<dbReference type="InterPro" id="IPR002323">
    <property type="entry name" value="Cyt_CIE"/>
</dbReference>
<dbReference type="PRINTS" id="PR00607">
    <property type="entry name" value="CYTCHROMECIE"/>
</dbReference>
<keyword evidence="5 6" id="KW-0408">Iron</keyword>
<evidence type="ECO:0000256" key="1">
    <source>
        <dbReference type="ARBA" id="ARBA00022448"/>
    </source>
</evidence>
<dbReference type="AlphaFoldDB" id="A0A812UDS6"/>
<evidence type="ECO:0000256" key="7">
    <source>
        <dbReference type="SAM" id="SignalP"/>
    </source>
</evidence>
<gene>
    <name evidence="9" type="ORF">SNEC2469_LOCUS16418</name>
</gene>
<name>A0A812UDS6_9DINO</name>
<evidence type="ECO:0000256" key="3">
    <source>
        <dbReference type="ARBA" id="ARBA00022723"/>
    </source>
</evidence>
<sequence length="130" mass="13536">MAVLAVVASVWVFALPPGTTEEISQRIDPFGSVSRVGDAGGAPVSSASAEPLSGQQVYDQFCFACHAGGIGGAPTFGDTAQWAERVDQGMDVLMDHTINGIRTMPAKGTCMNCSDDELNAAVTYILDNLP</sequence>
<keyword evidence="7" id="KW-0732">Signal</keyword>
<dbReference type="Pfam" id="PF13442">
    <property type="entry name" value="Cytochrome_CBB3"/>
    <property type="match status" value="1"/>
</dbReference>
<dbReference type="GO" id="GO:0020037">
    <property type="term" value="F:heme binding"/>
    <property type="evidence" value="ECO:0007669"/>
    <property type="project" value="InterPro"/>
</dbReference>
<protein>
    <recommendedName>
        <fullName evidence="8">Cytochrome c domain-containing protein</fullName>
    </recommendedName>
</protein>
<evidence type="ECO:0000256" key="5">
    <source>
        <dbReference type="ARBA" id="ARBA00023004"/>
    </source>
</evidence>
<feature type="domain" description="Cytochrome c" evidence="8">
    <location>
        <begin position="49"/>
        <end position="129"/>
    </location>
</feature>
<feature type="signal peptide" evidence="7">
    <location>
        <begin position="1"/>
        <end position="20"/>
    </location>
</feature>
<keyword evidence="2 6" id="KW-0349">Heme</keyword>
<dbReference type="Proteomes" id="UP000601435">
    <property type="component" value="Unassembled WGS sequence"/>
</dbReference>
<dbReference type="GO" id="GO:0005506">
    <property type="term" value="F:iron ion binding"/>
    <property type="evidence" value="ECO:0007669"/>
    <property type="project" value="InterPro"/>
</dbReference>
<evidence type="ECO:0000256" key="2">
    <source>
        <dbReference type="ARBA" id="ARBA00022617"/>
    </source>
</evidence>
<dbReference type="Gene3D" id="1.10.760.10">
    <property type="entry name" value="Cytochrome c-like domain"/>
    <property type="match status" value="1"/>
</dbReference>
<dbReference type="GO" id="GO:0009055">
    <property type="term" value="F:electron transfer activity"/>
    <property type="evidence" value="ECO:0007669"/>
    <property type="project" value="InterPro"/>
</dbReference>
<dbReference type="PANTHER" id="PTHR40942">
    <property type="match status" value="1"/>
</dbReference>
<evidence type="ECO:0000256" key="4">
    <source>
        <dbReference type="ARBA" id="ARBA00022982"/>
    </source>
</evidence>
<dbReference type="InterPro" id="IPR036909">
    <property type="entry name" value="Cyt_c-like_dom_sf"/>
</dbReference>
<keyword evidence="4" id="KW-0249">Electron transport</keyword>
<dbReference type="EMBL" id="CAJNJA010026807">
    <property type="protein sequence ID" value="CAE7565441.1"/>
    <property type="molecule type" value="Genomic_DNA"/>
</dbReference>
<keyword evidence="10" id="KW-1185">Reference proteome</keyword>
<dbReference type="PANTHER" id="PTHR40942:SF4">
    <property type="entry name" value="CYTOCHROME C5"/>
    <property type="match status" value="1"/>
</dbReference>
<comment type="caution">
    <text evidence="9">The sequence shown here is derived from an EMBL/GenBank/DDBJ whole genome shotgun (WGS) entry which is preliminary data.</text>
</comment>
<evidence type="ECO:0000256" key="6">
    <source>
        <dbReference type="PROSITE-ProRule" id="PRU00433"/>
    </source>
</evidence>
<accession>A0A812UDS6</accession>
<dbReference type="PROSITE" id="PS51007">
    <property type="entry name" value="CYTC"/>
    <property type="match status" value="1"/>
</dbReference>
<keyword evidence="3 6" id="KW-0479">Metal-binding</keyword>
<reference evidence="9" key="1">
    <citation type="submission" date="2021-02" db="EMBL/GenBank/DDBJ databases">
        <authorList>
            <person name="Dougan E. K."/>
            <person name="Rhodes N."/>
            <person name="Thang M."/>
            <person name="Chan C."/>
        </authorList>
    </citation>
    <scope>NUCLEOTIDE SEQUENCE</scope>
</reference>
<dbReference type="OrthoDB" id="10498977at2759"/>
<evidence type="ECO:0000313" key="10">
    <source>
        <dbReference type="Proteomes" id="UP000601435"/>
    </source>
</evidence>
<dbReference type="SUPFAM" id="SSF46626">
    <property type="entry name" value="Cytochrome c"/>
    <property type="match status" value="1"/>
</dbReference>
<dbReference type="InterPro" id="IPR009056">
    <property type="entry name" value="Cyt_c-like_dom"/>
</dbReference>
<evidence type="ECO:0000259" key="8">
    <source>
        <dbReference type="PROSITE" id="PS51007"/>
    </source>
</evidence>
<organism evidence="9 10">
    <name type="scientific">Symbiodinium necroappetens</name>
    <dbReference type="NCBI Taxonomy" id="1628268"/>
    <lineage>
        <taxon>Eukaryota</taxon>
        <taxon>Sar</taxon>
        <taxon>Alveolata</taxon>
        <taxon>Dinophyceae</taxon>
        <taxon>Suessiales</taxon>
        <taxon>Symbiodiniaceae</taxon>
        <taxon>Symbiodinium</taxon>
    </lineage>
</organism>
<evidence type="ECO:0000313" key="9">
    <source>
        <dbReference type="EMBL" id="CAE7565441.1"/>
    </source>
</evidence>
<feature type="chain" id="PRO_5032329967" description="Cytochrome c domain-containing protein" evidence="7">
    <location>
        <begin position="21"/>
        <end position="130"/>
    </location>
</feature>
<keyword evidence="1" id="KW-0813">Transport</keyword>
<proteinExistence type="predicted"/>